<dbReference type="FunFam" id="3.30.200.20:FF:000432">
    <property type="entry name" value="LRR receptor-like serine/threonine-protein kinase EFR"/>
    <property type="match status" value="1"/>
</dbReference>
<dbReference type="InterPro" id="IPR032675">
    <property type="entry name" value="LRR_dom_sf"/>
</dbReference>
<dbReference type="AlphaFoldDB" id="A0A4S4EFN8"/>
<dbReference type="Gene3D" id="3.80.10.10">
    <property type="entry name" value="Ribonuclease Inhibitor"/>
    <property type="match status" value="3"/>
</dbReference>
<evidence type="ECO:0000313" key="26">
    <source>
        <dbReference type="Proteomes" id="UP000306102"/>
    </source>
</evidence>
<dbReference type="Pfam" id="PF00560">
    <property type="entry name" value="LRR_1"/>
    <property type="match status" value="6"/>
</dbReference>
<evidence type="ECO:0000256" key="10">
    <source>
        <dbReference type="ARBA" id="ARBA00022692"/>
    </source>
</evidence>
<dbReference type="GO" id="GO:0004674">
    <property type="term" value="F:protein serine/threonine kinase activity"/>
    <property type="evidence" value="ECO:0007669"/>
    <property type="project" value="UniProtKB-KW"/>
</dbReference>
<feature type="domain" description="Protein kinase" evidence="24">
    <location>
        <begin position="801"/>
        <end position="1068"/>
    </location>
</feature>
<evidence type="ECO:0000313" key="25">
    <source>
        <dbReference type="EMBL" id="THG14616.1"/>
    </source>
</evidence>
<comment type="similarity">
    <text evidence="3">Belongs to the protein kinase superfamily. Ser/Thr protein kinase family.</text>
</comment>
<dbReference type="InterPro" id="IPR001611">
    <property type="entry name" value="Leu-rich_rpt"/>
</dbReference>
<dbReference type="InterPro" id="IPR055414">
    <property type="entry name" value="LRR_R13L4/SHOC2-like"/>
</dbReference>
<evidence type="ECO:0000259" key="24">
    <source>
        <dbReference type="PROSITE" id="PS50011"/>
    </source>
</evidence>
<evidence type="ECO:0000256" key="11">
    <source>
        <dbReference type="ARBA" id="ARBA00022729"/>
    </source>
</evidence>
<dbReference type="GO" id="GO:0005886">
    <property type="term" value="C:plasma membrane"/>
    <property type="evidence" value="ECO:0007669"/>
    <property type="project" value="UniProtKB-SubCell"/>
</dbReference>
<keyword evidence="16 23" id="KW-1133">Transmembrane helix</keyword>
<keyword evidence="15 22" id="KW-0067">ATP-binding</keyword>
<dbReference type="Gene3D" id="1.10.510.10">
    <property type="entry name" value="Transferase(Phosphotransferase) domain 1"/>
    <property type="match status" value="1"/>
</dbReference>
<dbReference type="InterPro" id="IPR011009">
    <property type="entry name" value="Kinase-like_dom_sf"/>
</dbReference>
<dbReference type="FunFam" id="3.80.10.10:FF:000288">
    <property type="entry name" value="LRR receptor-like serine/threonine-protein kinase EFR"/>
    <property type="match status" value="1"/>
</dbReference>
<comment type="caution">
    <text evidence="25">The sequence shown here is derived from an EMBL/GenBank/DDBJ whole genome shotgun (WGS) entry which is preliminary data.</text>
</comment>
<evidence type="ECO:0000256" key="1">
    <source>
        <dbReference type="ARBA" id="ARBA00004162"/>
    </source>
</evidence>
<dbReference type="PROSITE" id="PS00108">
    <property type="entry name" value="PROTEIN_KINASE_ST"/>
    <property type="match status" value="1"/>
</dbReference>
<dbReference type="Pfam" id="PF08263">
    <property type="entry name" value="LRRNT_2"/>
    <property type="match status" value="1"/>
</dbReference>
<keyword evidence="19" id="KW-0325">Glycoprotein</keyword>
<keyword evidence="9" id="KW-0808">Transferase</keyword>
<dbReference type="FunFam" id="1.10.510.10:FF:000358">
    <property type="entry name" value="Putative leucine-rich repeat receptor-like serine/threonine-protein kinase"/>
    <property type="match status" value="1"/>
</dbReference>
<dbReference type="EMBL" id="SDRB02005190">
    <property type="protein sequence ID" value="THG14616.1"/>
    <property type="molecule type" value="Genomic_DNA"/>
</dbReference>
<keyword evidence="8" id="KW-0433">Leucine-rich repeat</keyword>
<dbReference type="SMART" id="SM00220">
    <property type="entry name" value="S_TKc"/>
    <property type="match status" value="1"/>
</dbReference>
<comment type="catalytic activity">
    <reaction evidence="20">
        <text>L-threonyl-[protein] + ATP = O-phospho-L-threonyl-[protein] + ADP + H(+)</text>
        <dbReference type="Rhea" id="RHEA:46608"/>
        <dbReference type="Rhea" id="RHEA-COMP:11060"/>
        <dbReference type="Rhea" id="RHEA-COMP:11605"/>
        <dbReference type="ChEBI" id="CHEBI:15378"/>
        <dbReference type="ChEBI" id="CHEBI:30013"/>
        <dbReference type="ChEBI" id="CHEBI:30616"/>
        <dbReference type="ChEBI" id="CHEBI:61977"/>
        <dbReference type="ChEBI" id="CHEBI:456216"/>
        <dbReference type="EC" id="2.7.11.1"/>
    </reaction>
</comment>
<protein>
    <recommendedName>
        <fullName evidence="4">non-specific serine/threonine protein kinase</fullName>
        <ecNumber evidence="4">2.7.11.1</ecNumber>
    </recommendedName>
</protein>
<evidence type="ECO:0000256" key="21">
    <source>
        <dbReference type="ARBA" id="ARBA00048679"/>
    </source>
</evidence>
<dbReference type="InterPro" id="IPR000719">
    <property type="entry name" value="Prot_kinase_dom"/>
</dbReference>
<dbReference type="InterPro" id="IPR003591">
    <property type="entry name" value="Leu-rich_rpt_typical-subtyp"/>
</dbReference>
<dbReference type="Pfam" id="PF00069">
    <property type="entry name" value="Pkinase"/>
    <property type="match status" value="1"/>
</dbReference>
<evidence type="ECO:0000256" key="2">
    <source>
        <dbReference type="ARBA" id="ARBA00004479"/>
    </source>
</evidence>
<dbReference type="GO" id="GO:0005524">
    <property type="term" value="F:ATP binding"/>
    <property type="evidence" value="ECO:0007669"/>
    <property type="project" value="UniProtKB-UniRule"/>
</dbReference>
<evidence type="ECO:0000256" key="13">
    <source>
        <dbReference type="ARBA" id="ARBA00022741"/>
    </source>
</evidence>
<dbReference type="PROSITE" id="PS50011">
    <property type="entry name" value="PROTEIN_KINASE_DOM"/>
    <property type="match status" value="1"/>
</dbReference>
<keyword evidence="6" id="KW-0723">Serine/threonine-protein kinase</keyword>
<evidence type="ECO:0000256" key="5">
    <source>
        <dbReference type="ARBA" id="ARBA00022475"/>
    </source>
</evidence>
<dbReference type="SUPFAM" id="SSF52058">
    <property type="entry name" value="L domain-like"/>
    <property type="match status" value="1"/>
</dbReference>
<evidence type="ECO:0000256" key="17">
    <source>
        <dbReference type="ARBA" id="ARBA00023136"/>
    </source>
</evidence>
<dbReference type="FunFam" id="3.80.10.10:FF:000095">
    <property type="entry name" value="LRR receptor-like serine/threonine-protein kinase GSO1"/>
    <property type="match status" value="1"/>
</dbReference>
<evidence type="ECO:0000256" key="3">
    <source>
        <dbReference type="ARBA" id="ARBA00008684"/>
    </source>
</evidence>
<keyword evidence="13 22" id="KW-0547">Nucleotide-binding</keyword>
<sequence>MEHRKHKGYIKQYKAKAKGRCVSSYLVVHEGVLEGFPHRWCVVCAAAVSWYLVAREGKEGVVCWNVFHIVWSCHIYVGYKSLSSKKLLPTEMMKLPLSSLSLLFSLTIQVILLILKLSCMKFVFASTVGNNTDKLALVDFKSQINDNLGVLASWNDSLHFCHWEGVTCGQKHQRVTSLDLVGQNLYGTLSPQIGNLSFLRSLNLASNAFQGGIPQDVGRLFRLTSLNLSHNFLGLEIPVDLSHCSNLLTLDLGYNSISQQIPSQLGSLSKLEILFLNSNNLTGRFPTSIGNLSSLQQISLTFNNLQGEIPDEIARMTKLTVFEVGANNLSGVFPPSLYNLSSLQVIVLAKNKFTGDLRANIGHDLPNLQLLFLGANQFTGPIPVSLSNTSGLQQLDIIYNNFTGSIPMSFGNLQNLSRLSAPSNLLGSGTFDDLSFIIVSLSNCSNLKVFDVSYNQFRGELPYSLTNLSTKLECLQLGGNNLGGTIPVEVSRLLNLNRLGLEHNLLSGSIPDSIGKLSKLNFLELGQNKLTGVIPSSFGNLTLLLELYLYNNSFQGSIPSSLGKCKYLQTIHLCHNKFNGTILESIIGLSPTLLDLNMSHNSFTGSLPSEIADFRNLVMLDVSYNILSGDIPGSLGKCLALEQPYLQSNSFQGTIPDLGKLMGIQYFDLSSNNLSGQIPMYMVNFASLQNLNISLNNLEGEVPVQGVFKNASAIELFGNSNLCGGIEELHLGPCEEPKKHFALKLILLVVIIFAFCFALMMFLVSRYCLRKLKNKTISSSSFGRVYPKVSYEDLLNATGRFSKSNLIGSGSFGTVYKGIICPGETTVAIKVLNLQQRGASKSFLAECQALGNIWHRNLVKVLTACSSIDFEGNEFKALVYEFMPNGSLENWLHPEEEQEKWRNMDLLQRINVATDVALALHYLHNQCQAPIVHCDLKPSNVLLDDDLTAHVSDFGLATILLRSSKDAILNHFSSAGIKGTIGYVAPEYGMGGQVSTRADVYSYGILLLEMFTGRRPTDGLFKNDLNLHKFVKAALPGRVMEIVDRSMDSNEMAEIKSSEHSECLISIFQLGIACSAESQRERMDMREVASALVLIREGFLQSRKHEHCPERQGAQVSQIRVKETYPCEDGRQHLHDALQLYQES</sequence>
<dbReference type="Proteomes" id="UP000306102">
    <property type="component" value="Unassembled WGS sequence"/>
</dbReference>
<gene>
    <name evidence="25" type="ORF">TEA_027486</name>
</gene>
<keyword evidence="14" id="KW-0418">Kinase</keyword>
<evidence type="ECO:0000256" key="14">
    <source>
        <dbReference type="ARBA" id="ARBA00022777"/>
    </source>
</evidence>
<keyword evidence="10 23" id="KW-0812">Transmembrane</keyword>
<comment type="catalytic activity">
    <reaction evidence="21">
        <text>L-seryl-[protein] + ATP = O-phospho-L-seryl-[protein] + ADP + H(+)</text>
        <dbReference type="Rhea" id="RHEA:17989"/>
        <dbReference type="Rhea" id="RHEA-COMP:9863"/>
        <dbReference type="Rhea" id="RHEA-COMP:11604"/>
        <dbReference type="ChEBI" id="CHEBI:15378"/>
        <dbReference type="ChEBI" id="CHEBI:29999"/>
        <dbReference type="ChEBI" id="CHEBI:30616"/>
        <dbReference type="ChEBI" id="CHEBI:83421"/>
        <dbReference type="ChEBI" id="CHEBI:456216"/>
        <dbReference type="EC" id="2.7.11.1"/>
    </reaction>
</comment>
<evidence type="ECO:0000256" key="20">
    <source>
        <dbReference type="ARBA" id="ARBA00047899"/>
    </source>
</evidence>
<name>A0A4S4EFN8_CAMSN</name>
<dbReference type="InterPro" id="IPR051716">
    <property type="entry name" value="Plant_RL_S/T_kinase"/>
</dbReference>
<dbReference type="GO" id="GO:0006952">
    <property type="term" value="P:defense response"/>
    <property type="evidence" value="ECO:0007669"/>
    <property type="project" value="UniProtKB-ARBA"/>
</dbReference>
<dbReference type="PANTHER" id="PTHR48053">
    <property type="entry name" value="LEUCINE RICH REPEAT FAMILY PROTEIN, EXPRESSED"/>
    <property type="match status" value="1"/>
</dbReference>
<accession>A0A4S4EFN8</accession>
<dbReference type="SMART" id="SM00365">
    <property type="entry name" value="LRR_SD22"/>
    <property type="match status" value="4"/>
</dbReference>
<keyword evidence="18" id="KW-0675">Receptor</keyword>
<keyword evidence="7" id="KW-0597">Phosphoprotein</keyword>
<keyword evidence="11" id="KW-0732">Signal</keyword>
<evidence type="ECO:0000256" key="4">
    <source>
        <dbReference type="ARBA" id="ARBA00012513"/>
    </source>
</evidence>
<evidence type="ECO:0000256" key="9">
    <source>
        <dbReference type="ARBA" id="ARBA00022679"/>
    </source>
</evidence>
<dbReference type="SMART" id="SM00369">
    <property type="entry name" value="LRR_TYP"/>
    <property type="match status" value="6"/>
</dbReference>
<keyword evidence="5" id="KW-1003">Cell membrane</keyword>
<evidence type="ECO:0000256" key="18">
    <source>
        <dbReference type="ARBA" id="ARBA00023170"/>
    </source>
</evidence>
<dbReference type="PANTHER" id="PTHR48053:SF37">
    <property type="entry name" value="LEUCINE-RICH REPEAT PROTEIN KINASE FAMILY PROTEIN"/>
    <property type="match status" value="1"/>
</dbReference>
<evidence type="ECO:0000256" key="8">
    <source>
        <dbReference type="ARBA" id="ARBA00022614"/>
    </source>
</evidence>
<evidence type="ECO:0000256" key="7">
    <source>
        <dbReference type="ARBA" id="ARBA00022553"/>
    </source>
</evidence>
<dbReference type="Gene3D" id="3.30.200.20">
    <property type="entry name" value="Phosphorylase Kinase, domain 1"/>
    <property type="match status" value="1"/>
</dbReference>
<evidence type="ECO:0000256" key="12">
    <source>
        <dbReference type="ARBA" id="ARBA00022737"/>
    </source>
</evidence>
<evidence type="ECO:0000256" key="16">
    <source>
        <dbReference type="ARBA" id="ARBA00022989"/>
    </source>
</evidence>
<dbReference type="SUPFAM" id="SSF52047">
    <property type="entry name" value="RNI-like"/>
    <property type="match status" value="1"/>
</dbReference>
<feature type="transmembrane region" description="Helical" evidence="23">
    <location>
        <begin position="95"/>
        <end position="115"/>
    </location>
</feature>
<organism evidence="25 26">
    <name type="scientific">Camellia sinensis var. sinensis</name>
    <name type="common">China tea</name>
    <dbReference type="NCBI Taxonomy" id="542762"/>
    <lineage>
        <taxon>Eukaryota</taxon>
        <taxon>Viridiplantae</taxon>
        <taxon>Streptophyta</taxon>
        <taxon>Embryophyta</taxon>
        <taxon>Tracheophyta</taxon>
        <taxon>Spermatophyta</taxon>
        <taxon>Magnoliopsida</taxon>
        <taxon>eudicotyledons</taxon>
        <taxon>Gunneridae</taxon>
        <taxon>Pentapetalae</taxon>
        <taxon>asterids</taxon>
        <taxon>Ericales</taxon>
        <taxon>Theaceae</taxon>
        <taxon>Camellia</taxon>
    </lineage>
</organism>
<evidence type="ECO:0000256" key="19">
    <source>
        <dbReference type="ARBA" id="ARBA00023180"/>
    </source>
</evidence>
<evidence type="ECO:0000256" key="6">
    <source>
        <dbReference type="ARBA" id="ARBA00022527"/>
    </source>
</evidence>
<dbReference type="InterPro" id="IPR013210">
    <property type="entry name" value="LRR_N_plant-typ"/>
</dbReference>
<dbReference type="GO" id="GO:0051707">
    <property type="term" value="P:response to other organism"/>
    <property type="evidence" value="ECO:0007669"/>
    <property type="project" value="UniProtKB-ARBA"/>
</dbReference>
<dbReference type="EC" id="2.7.11.1" evidence="4"/>
<dbReference type="InterPro" id="IPR017441">
    <property type="entry name" value="Protein_kinase_ATP_BS"/>
</dbReference>
<proteinExistence type="inferred from homology"/>
<dbReference type="CDD" id="cd14066">
    <property type="entry name" value="STKc_IRAK"/>
    <property type="match status" value="1"/>
</dbReference>
<feature type="binding site" evidence="22">
    <location>
        <position position="830"/>
    </location>
    <ligand>
        <name>ATP</name>
        <dbReference type="ChEBI" id="CHEBI:30616"/>
    </ligand>
</feature>
<dbReference type="Pfam" id="PF23598">
    <property type="entry name" value="LRR_14"/>
    <property type="match status" value="1"/>
</dbReference>
<evidence type="ECO:0000256" key="15">
    <source>
        <dbReference type="ARBA" id="ARBA00022840"/>
    </source>
</evidence>
<evidence type="ECO:0000256" key="22">
    <source>
        <dbReference type="PROSITE-ProRule" id="PRU10141"/>
    </source>
</evidence>
<keyword evidence="12" id="KW-0677">Repeat</keyword>
<comment type="subcellular location">
    <subcellularLocation>
        <location evidence="1">Cell membrane</location>
        <topology evidence="1">Single-pass membrane protein</topology>
    </subcellularLocation>
    <subcellularLocation>
        <location evidence="2">Membrane</location>
        <topology evidence="2">Single-pass type I membrane protein</topology>
    </subcellularLocation>
</comment>
<keyword evidence="26" id="KW-1185">Reference proteome</keyword>
<dbReference type="SUPFAM" id="SSF56112">
    <property type="entry name" value="Protein kinase-like (PK-like)"/>
    <property type="match status" value="1"/>
</dbReference>
<reference evidence="25 26" key="1">
    <citation type="journal article" date="2018" name="Proc. Natl. Acad. Sci. U.S.A.">
        <title>Draft genome sequence of Camellia sinensis var. sinensis provides insights into the evolution of the tea genome and tea quality.</title>
        <authorList>
            <person name="Wei C."/>
            <person name="Yang H."/>
            <person name="Wang S."/>
            <person name="Zhao J."/>
            <person name="Liu C."/>
            <person name="Gao L."/>
            <person name="Xia E."/>
            <person name="Lu Y."/>
            <person name="Tai Y."/>
            <person name="She G."/>
            <person name="Sun J."/>
            <person name="Cao H."/>
            <person name="Tong W."/>
            <person name="Gao Q."/>
            <person name="Li Y."/>
            <person name="Deng W."/>
            <person name="Jiang X."/>
            <person name="Wang W."/>
            <person name="Chen Q."/>
            <person name="Zhang S."/>
            <person name="Li H."/>
            <person name="Wu J."/>
            <person name="Wang P."/>
            <person name="Li P."/>
            <person name="Shi C."/>
            <person name="Zheng F."/>
            <person name="Jian J."/>
            <person name="Huang B."/>
            <person name="Shan D."/>
            <person name="Shi M."/>
            <person name="Fang C."/>
            <person name="Yue Y."/>
            <person name="Li F."/>
            <person name="Li D."/>
            <person name="Wei S."/>
            <person name="Han B."/>
            <person name="Jiang C."/>
            <person name="Yin Y."/>
            <person name="Xia T."/>
            <person name="Zhang Z."/>
            <person name="Bennetzen J.L."/>
            <person name="Zhao S."/>
            <person name="Wan X."/>
        </authorList>
    </citation>
    <scope>NUCLEOTIDE SEQUENCE [LARGE SCALE GENOMIC DNA]</scope>
    <source>
        <strain evidence="26">cv. Shuchazao</strain>
        <tissue evidence="25">Leaf</tissue>
    </source>
</reference>
<dbReference type="PROSITE" id="PS00107">
    <property type="entry name" value="PROTEIN_KINASE_ATP"/>
    <property type="match status" value="1"/>
</dbReference>
<dbReference type="STRING" id="542762.A0A4S4EFN8"/>
<keyword evidence="17 23" id="KW-0472">Membrane</keyword>
<evidence type="ECO:0000256" key="23">
    <source>
        <dbReference type="SAM" id="Phobius"/>
    </source>
</evidence>
<dbReference type="InterPro" id="IPR008271">
    <property type="entry name" value="Ser/Thr_kinase_AS"/>
</dbReference>
<feature type="transmembrane region" description="Helical" evidence="23">
    <location>
        <begin position="741"/>
        <end position="764"/>
    </location>
</feature>